<feature type="compositionally biased region" description="Polar residues" evidence="1">
    <location>
        <begin position="144"/>
        <end position="156"/>
    </location>
</feature>
<sequence length="261" mass="29137">MLNRHSPFRQIQASGILVSGSASVIAGRARTERTERLMPRNFEPAGPSSTQDQNPVSLLISKSSDNSAFLADVRNVAAKHYYLGERGHHTSPKGHNMRTLQDFRSLTHVEWATRMRPTACSSNFYAPQPRVSIRNAAPLLGQESAGTRKTPMSSPAIQDDYFRPDKPQRPQHLVITAINERLDVLRTRRVDEHSRSMNSATLHSSHSDPRHRSVRDPERTYQPCPPHPHTASDTAPPGGRQPAGRVTGHRLPDCTNTLGWR</sequence>
<evidence type="ECO:0000256" key="1">
    <source>
        <dbReference type="SAM" id="MobiDB-lite"/>
    </source>
</evidence>
<dbReference type="Proteomes" id="UP000317685">
    <property type="component" value="Unassembled WGS sequence"/>
</dbReference>
<comment type="caution">
    <text evidence="2">The sequence shown here is derived from an EMBL/GenBank/DDBJ whole genome shotgun (WGS) entry which is preliminary data.</text>
</comment>
<proteinExistence type="predicted"/>
<dbReference type="AlphaFoldDB" id="A0A561W5A5"/>
<accession>A0A561W5A5</accession>
<reference evidence="2 3" key="1">
    <citation type="submission" date="2019-06" db="EMBL/GenBank/DDBJ databases">
        <title>Sequencing the genomes of 1000 actinobacteria strains.</title>
        <authorList>
            <person name="Klenk H.-P."/>
        </authorList>
    </citation>
    <scope>NUCLEOTIDE SEQUENCE [LARGE SCALE GENOMIC DNA]</scope>
    <source>
        <strain evidence="2 3">DSM 45885</strain>
    </source>
</reference>
<feature type="region of interest" description="Disordered" evidence="1">
    <location>
        <begin position="143"/>
        <end position="168"/>
    </location>
</feature>
<feature type="region of interest" description="Disordered" evidence="1">
    <location>
        <begin position="190"/>
        <end position="261"/>
    </location>
</feature>
<keyword evidence="3" id="KW-1185">Reference proteome</keyword>
<dbReference type="EMBL" id="VIWZ01000001">
    <property type="protein sequence ID" value="TWG19039.1"/>
    <property type="molecule type" value="Genomic_DNA"/>
</dbReference>
<evidence type="ECO:0000313" key="2">
    <source>
        <dbReference type="EMBL" id="TWG19039.1"/>
    </source>
</evidence>
<organism evidence="2 3">
    <name type="scientific">Micromonospora taraxaci</name>
    <dbReference type="NCBI Taxonomy" id="1316803"/>
    <lineage>
        <taxon>Bacteria</taxon>
        <taxon>Bacillati</taxon>
        <taxon>Actinomycetota</taxon>
        <taxon>Actinomycetes</taxon>
        <taxon>Micromonosporales</taxon>
        <taxon>Micromonosporaceae</taxon>
        <taxon>Micromonospora</taxon>
    </lineage>
</organism>
<feature type="compositionally biased region" description="Basic and acidic residues" evidence="1">
    <location>
        <begin position="205"/>
        <end position="219"/>
    </location>
</feature>
<evidence type="ECO:0000313" key="3">
    <source>
        <dbReference type="Proteomes" id="UP000317685"/>
    </source>
</evidence>
<name>A0A561W5A5_9ACTN</name>
<gene>
    <name evidence="2" type="ORF">FHU34_114414</name>
</gene>
<protein>
    <submittedName>
        <fullName evidence="2">Uncharacterized protein</fullName>
    </submittedName>
</protein>